<organism evidence="1">
    <name type="scientific">Rhizophora mucronata</name>
    <name type="common">Asiatic mangrove</name>
    <dbReference type="NCBI Taxonomy" id="61149"/>
    <lineage>
        <taxon>Eukaryota</taxon>
        <taxon>Viridiplantae</taxon>
        <taxon>Streptophyta</taxon>
        <taxon>Embryophyta</taxon>
        <taxon>Tracheophyta</taxon>
        <taxon>Spermatophyta</taxon>
        <taxon>Magnoliopsida</taxon>
        <taxon>eudicotyledons</taxon>
        <taxon>Gunneridae</taxon>
        <taxon>Pentapetalae</taxon>
        <taxon>rosids</taxon>
        <taxon>fabids</taxon>
        <taxon>Malpighiales</taxon>
        <taxon>Rhizophoraceae</taxon>
        <taxon>Rhizophora</taxon>
    </lineage>
</organism>
<evidence type="ECO:0000313" key="1">
    <source>
        <dbReference type="EMBL" id="MBX73261.1"/>
    </source>
</evidence>
<proteinExistence type="predicted"/>
<dbReference type="AlphaFoldDB" id="A0A2P2R254"/>
<name>A0A2P2R254_RHIMU</name>
<reference evidence="1" key="1">
    <citation type="submission" date="2018-02" db="EMBL/GenBank/DDBJ databases">
        <title>Rhizophora mucronata_Transcriptome.</title>
        <authorList>
            <person name="Meera S.P."/>
            <person name="Sreeshan A."/>
            <person name="Augustine A."/>
        </authorList>
    </citation>
    <scope>NUCLEOTIDE SEQUENCE</scope>
    <source>
        <tissue evidence="1">Leaf</tissue>
    </source>
</reference>
<sequence>MCIHYLNYSIPLTYFTSTSIGFHSCPCNIYMRSNHC</sequence>
<accession>A0A2P2R254</accession>
<protein>
    <submittedName>
        <fullName evidence="1">Uncharacterized protein</fullName>
    </submittedName>
</protein>
<dbReference type="EMBL" id="GGEC01092777">
    <property type="protein sequence ID" value="MBX73261.1"/>
    <property type="molecule type" value="Transcribed_RNA"/>
</dbReference>